<dbReference type="InterPro" id="IPR050570">
    <property type="entry name" value="Cell_wall_metabolism_enzyme"/>
</dbReference>
<feature type="domain" description="M23ase beta-sheet core" evidence="2">
    <location>
        <begin position="92"/>
        <end position="187"/>
    </location>
</feature>
<feature type="chain" id="PRO_5038886912" evidence="1">
    <location>
        <begin position="29"/>
        <end position="198"/>
    </location>
</feature>
<evidence type="ECO:0000256" key="1">
    <source>
        <dbReference type="SAM" id="SignalP"/>
    </source>
</evidence>
<comment type="caution">
    <text evidence="3">The sequence shown here is derived from an EMBL/GenBank/DDBJ whole genome shotgun (WGS) entry which is preliminary data.</text>
</comment>
<evidence type="ECO:0000259" key="2">
    <source>
        <dbReference type="Pfam" id="PF01551"/>
    </source>
</evidence>
<organism evidence="3 4">
    <name type="scientific">Nocardioides humilatus</name>
    <dbReference type="NCBI Taxonomy" id="2607660"/>
    <lineage>
        <taxon>Bacteria</taxon>
        <taxon>Bacillati</taxon>
        <taxon>Actinomycetota</taxon>
        <taxon>Actinomycetes</taxon>
        <taxon>Propionibacteriales</taxon>
        <taxon>Nocardioidaceae</taxon>
        <taxon>Nocardioides</taxon>
    </lineage>
</organism>
<gene>
    <name evidence="3" type="ORF">F0U44_19610</name>
</gene>
<dbReference type="InterPro" id="IPR016047">
    <property type="entry name" value="M23ase_b-sheet_dom"/>
</dbReference>
<keyword evidence="1" id="KW-0732">Signal</keyword>
<evidence type="ECO:0000313" key="4">
    <source>
        <dbReference type="Proteomes" id="UP000325003"/>
    </source>
</evidence>
<dbReference type="Pfam" id="PF01551">
    <property type="entry name" value="Peptidase_M23"/>
    <property type="match status" value="1"/>
</dbReference>
<keyword evidence="4" id="KW-1185">Reference proteome</keyword>
<reference evidence="3 4" key="1">
    <citation type="submission" date="2019-09" db="EMBL/GenBank/DDBJ databases">
        <title>Nocardioides panacisoli sp. nov., isolated from the soil of a ginseng field.</title>
        <authorList>
            <person name="Cho C."/>
        </authorList>
    </citation>
    <scope>NUCLEOTIDE SEQUENCE [LARGE SCALE GENOMIC DNA]</scope>
    <source>
        <strain evidence="3 4">BN130099</strain>
    </source>
</reference>
<dbReference type="CDD" id="cd12797">
    <property type="entry name" value="M23_peptidase"/>
    <property type="match status" value="1"/>
</dbReference>
<dbReference type="SUPFAM" id="SSF51261">
    <property type="entry name" value="Duplicated hybrid motif"/>
    <property type="match status" value="1"/>
</dbReference>
<dbReference type="GO" id="GO:0004222">
    <property type="term" value="F:metalloendopeptidase activity"/>
    <property type="evidence" value="ECO:0007669"/>
    <property type="project" value="TreeGrafter"/>
</dbReference>
<dbReference type="Gene3D" id="2.70.70.10">
    <property type="entry name" value="Glucose Permease (Domain IIA)"/>
    <property type="match status" value="1"/>
</dbReference>
<proteinExistence type="predicted"/>
<dbReference type="PANTHER" id="PTHR21666:SF270">
    <property type="entry name" value="MUREIN HYDROLASE ACTIVATOR ENVC"/>
    <property type="match status" value="1"/>
</dbReference>
<dbReference type="Proteomes" id="UP000325003">
    <property type="component" value="Unassembled WGS sequence"/>
</dbReference>
<dbReference type="InterPro" id="IPR011055">
    <property type="entry name" value="Dup_hybrid_motif"/>
</dbReference>
<accession>A0A5B1L7Z8</accession>
<name>A0A5B1L7Z8_9ACTN</name>
<reference evidence="3 4" key="2">
    <citation type="submission" date="2019-09" db="EMBL/GenBank/DDBJ databases">
        <authorList>
            <person name="Jin C."/>
        </authorList>
    </citation>
    <scope>NUCLEOTIDE SEQUENCE [LARGE SCALE GENOMIC DNA]</scope>
    <source>
        <strain evidence="3 4">BN130099</strain>
    </source>
</reference>
<evidence type="ECO:0000313" key="3">
    <source>
        <dbReference type="EMBL" id="KAA1415849.1"/>
    </source>
</evidence>
<dbReference type="PANTHER" id="PTHR21666">
    <property type="entry name" value="PEPTIDASE-RELATED"/>
    <property type="match status" value="1"/>
</dbReference>
<protein>
    <submittedName>
        <fullName evidence="3">M23 family metallopeptidase</fullName>
    </submittedName>
</protein>
<dbReference type="RefSeq" id="WP_149730075.1">
    <property type="nucleotide sequence ID" value="NZ_VUJV01000008.1"/>
</dbReference>
<dbReference type="AlphaFoldDB" id="A0A5B1L7Z8"/>
<feature type="signal peptide" evidence="1">
    <location>
        <begin position="1"/>
        <end position="28"/>
    </location>
</feature>
<sequence>MNQNTARRVRRAAVAPALIGAIACSAVAVPPSAAAADSAQTPAWLVTAKAQPARHLHVVRGLTVRPVPRVLPVTGYHLTARFDDAGGLWSHDHTGLDFAAPEGTALRAIADAVVVSVEYDGAYGNKTVVRLEDGTELWYCHQSRTDVVAGQHVKTGEIIGAVGSTGNTTGPHLHLEVRPGGGDPVDPEVALAKWGVKP</sequence>
<dbReference type="PROSITE" id="PS51257">
    <property type="entry name" value="PROKAR_LIPOPROTEIN"/>
    <property type="match status" value="1"/>
</dbReference>
<dbReference type="EMBL" id="VUJV01000008">
    <property type="protein sequence ID" value="KAA1415849.1"/>
    <property type="molecule type" value="Genomic_DNA"/>
</dbReference>